<name>A0A8S3V3Y6_MYTED</name>
<sequence>MAALLQYPLVHRFHISIRVFRSLYVSNNRVPTNDDGSSMQVPVSTSFPYFNQYYLDLFTLVTIDYLLTTMAALYKYPLSTSFPYFNQVFRSLYVSNNRVPTNDDGSSPHNNEVPTTDDGSSPQVPVGTSFPYFNQVFRSLYVSNNRVPTNDDGSSPQYPLVHRFHISIKYFRSLYVSNNELPTNDDGSLQVPAGTSFPYFNQSFRRVTLYRYPLSTSFPYFNQVFDLFT</sequence>
<evidence type="ECO:0000313" key="3">
    <source>
        <dbReference type="Proteomes" id="UP000683360"/>
    </source>
</evidence>
<dbReference type="EMBL" id="CAJPWZ010003073">
    <property type="protein sequence ID" value="CAG2251045.1"/>
    <property type="molecule type" value="Genomic_DNA"/>
</dbReference>
<keyword evidence="3" id="KW-1185">Reference proteome</keyword>
<dbReference type="AlphaFoldDB" id="A0A8S3V3Y6"/>
<evidence type="ECO:0000313" key="2">
    <source>
        <dbReference type="EMBL" id="CAG2251045.1"/>
    </source>
</evidence>
<feature type="region of interest" description="Disordered" evidence="1">
    <location>
        <begin position="100"/>
        <end position="124"/>
    </location>
</feature>
<protein>
    <submittedName>
        <fullName evidence="2">TECTA</fullName>
    </submittedName>
</protein>
<accession>A0A8S3V3Y6</accession>
<comment type="caution">
    <text evidence="2">The sequence shown here is derived from an EMBL/GenBank/DDBJ whole genome shotgun (WGS) entry which is preliminary data.</text>
</comment>
<proteinExistence type="predicted"/>
<evidence type="ECO:0000256" key="1">
    <source>
        <dbReference type="SAM" id="MobiDB-lite"/>
    </source>
</evidence>
<dbReference type="Proteomes" id="UP000683360">
    <property type="component" value="Unassembled WGS sequence"/>
</dbReference>
<feature type="compositionally biased region" description="Polar residues" evidence="1">
    <location>
        <begin position="100"/>
        <end position="123"/>
    </location>
</feature>
<reference evidence="2" key="1">
    <citation type="submission" date="2021-03" db="EMBL/GenBank/DDBJ databases">
        <authorList>
            <person name="Bekaert M."/>
        </authorList>
    </citation>
    <scope>NUCLEOTIDE SEQUENCE</scope>
</reference>
<organism evidence="2 3">
    <name type="scientific">Mytilus edulis</name>
    <name type="common">Blue mussel</name>
    <dbReference type="NCBI Taxonomy" id="6550"/>
    <lineage>
        <taxon>Eukaryota</taxon>
        <taxon>Metazoa</taxon>
        <taxon>Spiralia</taxon>
        <taxon>Lophotrochozoa</taxon>
        <taxon>Mollusca</taxon>
        <taxon>Bivalvia</taxon>
        <taxon>Autobranchia</taxon>
        <taxon>Pteriomorphia</taxon>
        <taxon>Mytilida</taxon>
        <taxon>Mytiloidea</taxon>
        <taxon>Mytilidae</taxon>
        <taxon>Mytilinae</taxon>
        <taxon>Mytilus</taxon>
    </lineage>
</organism>
<gene>
    <name evidence="2" type="ORF">MEDL_62654</name>
</gene>